<sequence length="175" mass="19796">MGTAPLLPCLSICRQHKLLFRASIGLFRAGNQRNPGVRDPDRAGTASCPSIRSSKDPYKFVESFYESIARLHIGWNDMKIRWPSVYREYDDSLLRSDTYVAAILSRTTQTSWRQALSLDHAVMVYVRVHCAVPGELGTQKQNLGDAMNTRSDESRKCGMRVQGYGIRDPSTQWPD</sequence>
<reference evidence="1 2" key="1">
    <citation type="submission" date="2020-01" db="EMBL/GenBank/DDBJ databases">
        <authorList>
            <consortium name="DOE Joint Genome Institute"/>
            <person name="Haridas S."/>
            <person name="Albert R."/>
            <person name="Binder M."/>
            <person name="Bloem J."/>
            <person name="Labutti K."/>
            <person name="Salamov A."/>
            <person name="Andreopoulos B."/>
            <person name="Baker S.E."/>
            <person name="Barry K."/>
            <person name="Bills G."/>
            <person name="Bluhm B.H."/>
            <person name="Cannon C."/>
            <person name="Castanera R."/>
            <person name="Culley D.E."/>
            <person name="Daum C."/>
            <person name="Ezra D."/>
            <person name="Gonzalez J.B."/>
            <person name="Henrissat B."/>
            <person name="Kuo A."/>
            <person name="Liang C."/>
            <person name="Lipzen A."/>
            <person name="Lutzoni F."/>
            <person name="Magnuson J."/>
            <person name="Mondo S."/>
            <person name="Nolan M."/>
            <person name="Ohm R."/>
            <person name="Pangilinan J."/>
            <person name="Park H.-J.H."/>
            <person name="Ramirez L."/>
            <person name="Alfaro M."/>
            <person name="Sun H."/>
            <person name="Tritt A."/>
            <person name="Yoshinaga Y."/>
            <person name="Zwiers L.-H.L."/>
            <person name="Turgeon B.G."/>
            <person name="Goodwin S.B."/>
            <person name="Spatafora J.W."/>
            <person name="Crous P.W."/>
            <person name="Grigoriev I.V."/>
        </authorList>
    </citation>
    <scope>NUCLEOTIDE SEQUENCE [LARGE SCALE GENOMIC DNA]</scope>
    <source>
        <strain evidence="1 2">CBS 611.86</strain>
    </source>
</reference>
<evidence type="ECO:0000313" key="2">
    <source>
        <dbReference type="Proteomes" id="UP000481861"/>
    </source>
</evidence>
<proteinExistence type="predicted"/>
<name>A0A7C8MXL3_9PLEO</name>
<gene>
    <name evidence="1" type="ORF">BDV95DRAFT_148923</name>
</gene>
<dbReference type="EMBL" id="JAADJZ010000002">
    <property type="protein sequence ID" value="KAF2877465.1"/>
    <property type="molecule type" value="Genomic_DNA"/>
</dbReference>
<comment type="caution">
    <text evidence="1">The sequence shown here is derived from an EMBL/GenBank/DDBJ whole genome shotgun (WGS) entry which is preliminary data.</text>
</comment>
<organism evidence="1 2">
    <name type="scientific">Massariosphaeria phaeospora</name>
    <dbReference type="NCBI Taxonomy" id="100035"/>
    <lineage>
        <taxon>Eukaryota</taxon>
        <taxon>Fungi</taxon>
        <taxon>Dikarya</taxon>
        <taxon>Ascomycota</taxon>
        <taxon>Pezizomycotina</taxon>
        <taxon>Dothideomycetes</taxon>
        <taxon>Pleosporomycetidae</taxon>
        <taxon>Pleosporales</taxon>
        <taxon>Pleosporales incertae sedis</taxon>
        <taxon>Massariosphaeria</taxon>
    </lineage>
</organism>
<evidence type="ECO:0000313" key="1">
    <source>
        <dbReference type="EMBL" id="KAF2877465.1"/>
    </source>
</evidence>
<accession>A0A7C8MXL3</accession>
<dbReference type="Proteomes" id="UP000481861">
    <property type="component" value="Unassembled WGS sequence"/>
</dbReference>
<protein>
    <submittedName>
        <fullName evidence="1">Uncharacterized protein</fullName>
    </submittedName>
</protein>
<dbReference type="AlphaFoldDB" id="A0A7C8MXL3"/>
<keyword evidence="2" id="KW-1185">Reference proteome</keyword>